<feature type="compositionally biased region" description="Polar residues" evidence="1">
    <location>
        <begin position="21"/>
        <end position="36"/>
    </location>
</feature>
<protein>
    <submittedName>
        <fullName evidence="2">Uncharacterized protein</fullName>
    </submittedName>
</protein>
<accession>A0ABN6Q6F3</accession>
<dbReference type="EMBL" id="AP025732">
    <property type="protein sequence ID" value="BDI18801.1"/>
    <property type="molecule type" value="Genomic_DNA"/>
</dbReference>
<keyword evidence="3" id="KW-1185">Reference proteome</keyword>
<organism evidence="2 3">
    <name type="scientific">Nostoc cf. commune SO-36</name>
    <dbReference type="NCBI Taxonomy" id="449208"/>
    <lineage>
        <taxon>Bacteria</taxon>
        <taxon>Bacillati</taxon>
        <taxon>Cyanobacteriota</taxon>
        <taxon>Cyanophyceae</taxon>
        <taxon>Nostocales</taxon>
        <taxon>Nostocaceae</taxon>
        <taxon>Nostoc</taxon>
    </lineage>
</organism>
<name>A0ABN6Q6F3_NOSCO</name>
<proteinExistence type="predicted"/>
<reference evidence="2" key="1">
    <citation type="submission" date="2022-04" db="EMBL/GenBank/DDBJ databases">
        <title>Complete genome sequence of a cyanobacterium, Nostoc sp. SO-36, isolated in Antarctica.</title>
        <authorList>
            <person name="Kanesaki Y."/>
            <person name="Effendi D."/>
            <person name="Sakamoto T."/>
            <person name="Ohtani S."/>
            <person name="Awai K."/>
        </authorList>
    </citation>
    <scope>NUCLEOTIDE SEQUENCE</scope>
    <source>
        <strain evidence="2">SO-36</strain>
    </source>
</reference>
<dbReference type="Proteomes" id="UP001055453">
    <property type="component" value="Chromosome"/>
</dbReference>
<sequence>MDGLLSLILWNQAGKGELTSTTLHPQPVVNNGQPTPENGYPPIVVNFPVDKST</sequence>
<evidence type="ECO:0000256" key="1">
    <source>
        <dbReference type="SAM" id="MobiDB-lite"/>
    </source>
</evidence>
<evidence type="ECO:0000313" key="2">
    <source>
        <dbReference type="EMBL" id="BDI18801.1"/>
    </source>
</evidence>
<feature type="region of interest" description="Disordered" evidence="1">
    <location>
        <begin position="21"/>
        <end position="45"/>
    </location>
</feature>
<evidence type="ECO:0000313" key="3">
    <source>
        <dbReference type="Proteomes" id="UP001055453"/>
    </source>
</evidence>
<gene>
    <name evidence="2" type="ORF">ANSO36C_46030</name>
</gene>